<dbReference type="PANTHER" id="PTHR24305">
    <property type="entry name" value="CYTOCHROME P450"/>
    <property type="match status" value="1"/>
</dbReference>
<accession>A0A0B7F8P8</accession>
<keyword evidence="8" id="KW-0503">Monooxygenase</keyword>
<dbReference type="PRINTS" id="PR00385">
    <property type="entry name" value="P450"/>
</dbReference>
<evidence type="ECO:0000313" key="10">
    <source>
        <dbReference type="EMBL" id="CEL53279.1"/>
    </source>
</evidence>
<reference evidence="10 11" key="1">
    <citation type="submission" date="2014-11" db="EMBL/GenBank/DDBJ databases">
        <authorList>
            <person name="Wibberg Daniel"/>
        </authorList>
    </citation>
    <scope>NUCLEOTIDE SEQUENCE [LARGE SCALE GENOMIC DNA]</scope>
    <source>
        <strain evidence="10">Rhizoctonia solani AG1-IB 7/3/14</strain>
    </source>
</reference>
<evidence type="ECO:0000256" key="8">
    <source>
        <dbReference type="ARBA" id="ARBA00023033"/>
    </source>
</evidence>
<dbReference type="Gene3D" id="1.10.630.10">
    <property type="entry name" value="Cytochrome P450"/>
    <property type="match status" value="1"/>
</dbReference>
<evidence type="ECO:0000256" key="2">
    <source>
        <dbReference type="ARBA" id="ARBA00005179"/>
    </source>
</evidence>
<keyword evidence="6" id="KW-0560">Oxidoreductase</keyword>
<dbReference type="GO" id="GO:0016705">
    <property type="term" value="F:oxidoreductase activity, acting on paired donors, with incorporation or reduction of molecular oxygen"/>
    <property type="evidence" value="ECO:0007669"/>
    <property type="project" value="InterPro"/>
</dbReference>
<keyword evidence="4 9" id="KW-0349">Heme</keyword>
<dbReference type="Proteomes" id="UP000059188">
    <property type="component" value="Unassembled WGS sequence"/>
</dbReference>
<comment type="cofactor">
    <cofactor evidence="1 9">
        <name>heme</name>
        <dbReference type="ChEBI" id="CHEBI:30413"/>
    </cofactor>
</comment>
<feature type="binding site" description="axial binding residue" evidence="9">
    <location>
        <position position="337"/>
    </location>
    <ligand>
        <name>heme</name>
        <dbReference type="ChEBI" id="CHEBI:30413"/>
    </ligand>
    <ligandPart>
        <name>Fe</name>
        <dbReference type="ChEBI" id="CHEBI:18248"/>
    </ligandPart>
</feature>
<dbReference type="GO" id="GO:0005506">
    <property type="term" value="F:iron ion binding"/>
    <property type="evidence" value="ECO:0007669"/>
    <property type="project" value="InterPro"/>
</dbReference>
<dbReference type="PANTHER" id="PTHR24305:SF166">
    <property type="entry name" value="CYTOCHROME P450 12A4, MITOCHONDRIAL-RELATED"/>
    <property type="match status" value="1"/>
</dbReference>
<dbReference type="SUPFAM" id="SSF48264">
    <property type="entry name" value="Cytochrome P450"/>
    <property type="match status" value="1"/>
</dbReference>
<proteinExistence type="inferred from homology"/>
<evidence type="ECO:0000256" key="9">
    <source>
        <dbReference type="PIRSR" id="PIRSR602401-1"/>
    </source>
</evidence>
<dbReference type="InterPro" id="IPR050121">
    <property type="entry name" value="Cytochrome_P450_monoxygenase"/>
</dbReference>
<dbReference type="InterPro" id="IPR036396">
    <property type="entry name" value="Cyt_P450_sf"/>
</dbReference>
<dbReference type="STRING" id="1108050.A0A0B7F8P8"/>
<dbReference type="OrthoDB" id="1470350at2759"/>
<dbReference type="AlphaFoldDB" id="A0A0B7F8P8"/>
<dbReference type="Pfam" id="PF00067">
    <property type="entry name" value="p450"/>
    <property type="match status" value="1"/>
</dbReference>
<evidence type="ECO:0000256" key="5">
    <source>
        <dbReference type="ARBA" id="ARBA00022723"/>
    </source>
</evidence>
<keyword evidence="11" id="KW-1185">Reference proteome</keyword>
<protein>
    <submittedName>
        <fullName evidence="10">Cytochrome P450 4d2</fullName>
    </submittedName>
</protein>
<dbReference type="PRINTS" id="PR00463">
    <property type="entry name" value="EP450I"/>
</dbReference>
<dbReference type="InterPro" id="IPR001128">
    <property type="entry name" value="Cyt_P450"/>
</dbReference>
<evidence type="ECO:0000256" key="1">
    <source>
        <dbReference type="ARBA" id="ARBA00001971"/>
    </source>
</evidence>
<evidence type="ECO:0000256" key="6">
    <source>
        <dbReference type="ARBA" id="ARBA00023002"/>
    </source>
</evidence>
<gene>
    <name evidence="10" type="ORF">RSOLAG1IB_06246</name>
</gene>
<dbReference type="EMBL" id="LN679111">
    <property type="protein sequence ID" value="CEL53279.1"/>
    <property type="molecule type" value="Genomic_DNA"/>
</dbReference>
<evidence type="ECO:0000256" key="3">
    <source>
        <dbReference type="ARBA" id="ARBA00010617"/>
    </source>
</evidence>
<keyword evidence="7 9" id="KW-0408">Iron</keyword>
<evidence type="ECO:0000256" key="7">
    <source>
        <dbReference type="ARBA" id="ARBA00023004"/>
    </source>
</evidence>
<evidence type="ECO:0000313" key="11">
    <source>
        <dbReference type="Proteomes" id="UP000059188"/>
    </source>
</evidence>
<keyword evidence="5 9" id="KW-0479">Metal-binding</keyword>
<evidence type="ECO:0000256" key="4">
    <source>
        <dbReference type="ARBA" id="ARBA00022617"/>
    </source>
</evidence>
<dbReference type="GO" id="GO:0004497">
    <property type="term" value="F:monooxygenase activity"/>
    <property type="evidence" value="ECO:0007669"/>
    <property type="project" value="UniProtKB-KW"/>
</dbReference>
<organism evidence="10 11">
    <name type="scientific">Thanatephorus cucumeris (strain AG1-IB / isolate 7/3/14)</name>
    <name type="common">Lettuce bottom rot fungus</name>
    <name type="synonym">Rhizoctonia solani</name>
    <dbReference type="NCBI Taxonomy" id="1108050"/>
    <lineage>
        <taxon>Eukaryota</taxon>
        <taxon>Fungi</taxon>
        <taxon>Dikarya</taxon>
        <taxon>Basidiomycota</taxon>
        <taxon>Agaricomycotina</taxon>
        <taxon>Agaricomycetes</taxon>
        <taxon>Cantharellales</taxon>
        <taxon>Ceratobasidiaceae</taxon>
        <taxon>Rhizoctonia</taxon>
        <taxon>Rhizoctonia solani AG-1</taxon>
    </lineage>
</organism>
<comment type="pathway">
    <text evidence="2">Secondary metabolite biosynthesis.</text>
</comment>
<name>A0A0B7F8P8_THACB</name>
<dbReference type="GO" id="GO:0020037">
    <property type="term" value="F:heme binding"/>
    <property type="evidence" value="ECO:0007669"/>
    <property type="project" value="InterPro"/>
</dbReference>
<sequence>MTTIAHRLVDIITSEIQLNGENTEAVDIFKWAHLISLEIIGQAGMGHSFGILDGKLPDYLYASRDLFALLTEMWYLHPFITLLTHFGPAFLRRAVVERIPSRLVQRMKHVADTMHNTAVEILKRKREALDNGTLDSEVAAGKDIMTALLRHNVMAAPQDRMADEEVLAQVNGLAFAGNDSTSSALSRTIDLLTKHQDVQTKLRDEVRGAYRSYGKNLDYDQLNSLPYLDAVCRESLRLHAPGFFLDRVATKDWTLPLHYPARSKHGVTAIMSIHVPKGTTLHVSLGSANRDERTWGGDARAFRPDRWFEPLPTSVTDSRMPGIYASTMTFLGGPRACPGVRFAQLEMKTVLSSLMTSFKFEPSSQRIKWKNDAIAKPYIQFPDGSTGKEPAMPVRVTVLGESE</sequence>
<dbReference type="InterPro" id="IPR002401">
    <property type="entry name" value="Cyt_P450_E_grp-I"/>
</dbReference>
<comment type="similarity">
    <text evidence="3">Belongs to the cytochrome P450 family.</text>
</comment>